<keyword evidence="7 13" id="KW-0812">Transmembrane</keyword>
<dbReference type="PANTHER" id="PTHR17098:SF2">
    <property type="entry name" value="NADH DEHYDROGENASE [UBIQUINONE] 1 ALPHA SUBCOMPLEX SUBUNIT 1"/>
    <property type="match status" value="1"/>
</dbReference>
<comment type="similarity">
    <text evidence="3">Belongs to the complex I NDUFA1 subunit family.</text>
</comment>
<evidence type="ECO:0000256" key="7">
    <source>
        <dbReference type="ARBA" id="ARBA00022692"/>
    </source>
</evidence>
<evidence type="ECO:0000256" key="2">
    <source>
        <dbReference type="ARBA" id="ARBA00004298"/>
    </source>
</evidence>
<evidence type="ECO:0000256" key="5">
    <source>
        <dbReference type="ARBA" id="ARBA00022448"/>
    </source>
</evidence>
<keyword evidence="12 13" id="KW-0472">Membrane</keyword>
<evidence type="ECO:0000256" key="12">
    <source>
        <dbReference type="ARBA" id="ARBA00023136"/>
    </source>
</evidence>
<dbReference type="GO" id="GO:0005743">
    <property type="term" value="C:mitochondrial inner membrane"/>
    <property type="evidence" value="ECO:0007669"/>
    <property type="project" value="UniProtKB-SubCell"/>
</dbReference>
<evidence type="ECO:0000256" key="1">
    <source>
        <dbReference type="ARBA" id="ARBA00003195"/>
    </source>
</evidence>
<feature type="signal peptide" evidence="14">
    <location>
        <begin position="1"/>
        <end position="20"/>
    </location>
</feature>
<protein>
    <recommendedName>
        <fullName evidence="4">NADH dehydrogenase [ubiquinone] 1 alpha subcomplex subunit 1</fullName>
    </recommendedName>
</protein>
<reference evidence="15" key="1">
    <citation type="journal article" date="2008" name="BMC Genomics">
        <title>A conifer genomics resource of 200,000 spruce (Picea spp.) ESTs and 6,464 high-quality, sequence-finished full-length cDNAs for Sitka spruce (Picea sitchensis).</title>
        <authorList>
            <person name="Ralph S.G."/>
            <person name="Chun H.J."/>
            <person name="Kolosova N."/>
            <person name="Cooper D."/>
            <person name="Oddy C."/>
            <person name="Ritland C.E."/>
            <person name="Kirkpatrick R."/>
            <person name="Moore R."/>
            <person name="Barber S."/>
            <person name="Holt R.A."/>
            <person name="Jones S.J."/>
            <person name="Marra M.A."/>
            <person name="Douglas C.J."/>
            <person name="Ritland K."/>
            <person name="Bohlmann J."/>
        </authorList>
    </citation>
    <scope>NUCLEOTIDE SEQUENCE</scope>
    <source>
        <tissue evidence="15">Green portion of the leader tissue</tissue>
    </source>
</reference>
<comment type="subcellular location">
    <subcellularLocation>
        <location evidence="2">Mitochondrion inner membrane</location>
        <topology evidence="2">Single-pass membrane protein</topology>
        <orientation evidence="2">Matrix side</orientation>
    </subcellularLocation>
</comment>
<keyword evidence="11" id="KW-0496">Mitochondrion</keyword>
<evidence type="ECO:0000256" key="8">
    <source>
        <dbReference type="ARBA" id="ARBA00022792"/>
    </source>
</evidence>
<evidence type="ECO:0000256" key="13">
    <source>
        <dbReference type="SAM" id="Phobius"/>
    </source>
</evidence>
<dbReference type="Pfam" id="PF15879">
    <property type="entry name" value="MWFE"/>
    <property type="match status" value="1"/>
</dbReference>
<dbReference type="EMBL" id="EF086465">
    <property type="protein sequence ID" value="ABK25725.1"/>
    <property type="molecule type" value="mRNA"/>
</dbReference>
<organism evidence="15">
    <name type="scientific">Picea sitchensis</name>
    <name type="common">Sitka spruce</name>
    <name type="synonym">Pinus sitchensis</name>
    <dbReference type="NCBI Taxonomy" id="3332"/>
    <lineage>
        <taxon>Eukaryota</taxon>
        <taxon>Viridiplantae</taxon>
        <taxon>Streptophyta</taxon>
        <taxon>Embryophyta</taxon>
        <taxon>Tracheophyta</taxon>
        <taxon>Spermatophyta</taxon>
        <taxon>Pinopsida</taxon>
        <taxon>Pinidae</taxon>
        <taxon>Conifers I</taxon>
        <taxon>Pinales</taxon>
        <taxon>Pinaceae</taxon>
        <taxon>Picea</taxon>
    </lineage>
</organism>
<feature type="transmembrane region" description="Helical" evidence="13">
    <location>
        <begin position="12"/>
        <end position="29"/>
    </location>
</feature>
<evidence type="ECO:0000256" key="6">
    <source>
        <dbReference type="ARBA" id="ARBA00022660"/>
    </source>
</evidence>
<sequence length="69" mass="7694">MNFIFLEAMLPLGIIAGALCVMGASQHFIHKAAYGRPKHVRSDKWDVAMDRRDRSLMEAAASMKQSMAN</sequence>
<keyword evidence="5" id="KW-0813">Transport</keyword>
<keyword evidence="8" id="KW-0999">Mitochondrion inner membrane</keyword>
<name>A9NYL4_PICSI</name>
<keyword evidence="14" id="KW-0732">Signal</keyword>
<evidence type="ECO:0000256" key="9">
    <source>
        <dbReference type="ARBA" id="ARBA00022982"/>
    </source>
</evidence>
<accession>A9NYL4</accession>
<keyword evidence="10 13" id="KW-1133">Transmembrane helix</keyword>
<keyword evidence="6" id="KW-0679">Respiratory chain</keyword>
<dbReference type="InterPro" id="IPR017384">
    <property type="entry name" value="NADH_Ub_cplx-1_asu_su-1"/>
</dbReference>
<dbReference type="PANTHER" id="PTHR17098">
    <property type="entry name" value="NADH-UBIQUINONE OXIDOREDUCTASE MWFE SUBUNIT"/>
    <property type="match status" value="1"/>
</dbReference>
<feature type="chain" id="PRO_5002741829" description="NADH dehydrogenase [ubiquinone] 1 alpha subcomplex subunit 1" evidence="14">
    <location>
        <begin position="21"/>
        <end position="69"/>
    </location>
</feature>
<dbReference type="AlphaFoldDB" id="A9NYL4"/>
<evidence type="ECO:0000256" key="11">
    <source>
        <dbReference type="ARBA" id="ARBA00023128"/>
    </source>
</evidence>
<proteinExistence type="evidence at transcript level"/>
<evidence type="ECO:0000313" key="15">
    <source>
        <dbReference type="EMBL" id="ABK25725.1"/>
    </source>
</evidence>
<comment type="function">
    <text evidence="1">Accessory subunit of the mitochondrial membrane respiratory chain NADH dehydrogenase (Complex I), that is believed not to be involved in catalysis. Complex I functions in the transfer of electrons from NADH to the respiratory chain. The immediate electron acceptor for the enzyme is believed to be ubiquinone.</text>
</comment>
<keyword evidence="9" id="KW-0249">Electron transport</keyword>
<evidence type="ECO:0000256" key="4">
    <source>
        <dbReference type="ARBA" id="ARBA00016392"/>
    </source>
</evidence>
<evidence type="ECO:0000256" key="14">
    <source>
        <dbReference type="SAM" id="SignalP"/>
    </source>
</evidence>
<evidence type="ECO:0000256" key="10">
    <source>
        <dbReference type="ARBA" id="ARBA00022989"/>
    </source>
</evidence>
<evidence type="ECO:0000256" key="3">
    <source>
        <dbReference type="ARBA" id="ARBA00009960"/>
    </source>
</evidence>